<feature type="domain" description="HTH lysR-type" evidence="5">
    <location>
        <begin position="1"/>
        <end position="58"/>
    </location>
</feature>
<dbReference type="GO" id="GO:0000976">
    <property type="term" value="F:transcription cis-regulatory region binding"/>
    <property type="evidence" value="ECO:0007669"/>
    <property type="project" value="TreeGrafter"/>
</dbReference>
<dbReference type="PANTHER" id="PTHR30126">
    <property type="entry name" value="HTH-TYPE TRANSCRIPTIONAL REGULATOR"/>
    <property type="match status" value="1"/>
</dbReference>
<dbReference type="Gene3D" id="3.40.190.290">
    <property type="match status" value="1"/>
</dbReference>
<dbReference type="Pfam" id="PF03466">
    <property type="entry name" value="LysR_substrate"/>
    <property type="match status" value="1"/>
</dbReference>
<evidence type="ECO:0000259" key="5">
    <source>
        <dbReference type="PROSITE" id="PS50931"/>
    </source>
</evidence>
<evidence type="ECO:0000256" key="3">
    <source>
        <dbReference type="ARBA" id="ARBA00023125"/>
    </source>
</evidence>
<evidence type="ECO:0000256" key="1">
    <source>
        <dbReference type="ARBA" id="ARBA00009437"/>
    </source>
</evidence>
<evidence type="ECO:0000256" key="4">
    <source>
        <dbReference type="ARBA" id="ARBA00023163"/>
    </source>
</evidence>
<evidence type="ECO:0000313" key="6">
    <source>
        <dbReference type="EMBL" id="QNN60102.1"/>
    </source>
</evidence>
<keyword evidence="3" id="KW-0238">DNA-binding</keyword>
<dbReference type="SUPFAM" id="SSF46785">
    <property type="entry name" value="Winged helix' DNA-binding domain"/>
    <property type="match status" value="1"/>
</dbReference>
<evidence type="ECO:0000256" key="2">
    <source>
        <dbReference type="ARBA" id="ARBA00023015"/>
    </source>
</evidence>
<sequence>MNLHWLKLFYVVAKTGSVTQASKDLAISQPSVTAQIKKLEQMYHVRLFQKEGRYLKLTPVGERLYKEAAQLFEVDVPKMESLLRQEQVLRIEGNFLAMHLLLPDALRLLRNHNHDLKIEHSVSGSKKVLDSLRQGRCDLAIISSDQESLNLKNVETIRIFEDQLILASSSESGLENHQFVVASSDSHLRDVVNRFCDEEFGAISLEVENTGEIVNALLFNADIVGLVPSALIRRYQDGLYIKETSISNNYFMCVKKNHPQYQELVSFAKRISETLKKNA</sequence>
<name>A0A7G9RWX7_9FIRM</name>
<reference evidence="6 7" key="1">
    <citation type="submission" date="2020-08" db="EMBL/GenBank/DDBJ databases">
        <title>Genome sequence of Erysipelothrix inopinata DSM 15511T.</title>
        <authorList>
            <person name="Hyun D.-W."/>
            <person name="Bae J.-W."/>
        </authorList>
    </citation>
    <scope>NUCLEOTIDE SEQUENCE [LARGE SCALE GENOMIC DNA]</scope>
    <source>
        <strain evidence="6 7">DSM 15511</strain>
    </source>
</reference>
<dbReference type="CDD" id="cd05466">
    <property type="entry name" value="PBP2_LTTR_substrate"/>
    <property type="match status" value="1"/>
</dbReference>
<dbReference type="Gene3D" id="1.10.10.10">
    <property type="entry name" value="Winged helix-like DNA-binding domain superfamily/Winged helix DNA-binding domain"/>
    <property type="match status" value="1"/>
</dbReference>
<gene>
    <name evidence="6" type="ORF">H9L01_06925</name>
</gene>
<dbReference type="InterPro" id="IPR005119">
    <property type="entry name" value="LysR_subst-bd"/>
</dbReference>
<evidence type="ECO:0000313" key="7">
    <source>
        <dbReference type="Proteomes" id="UP000515928"/>
    </source>
</evidence>
<proteinExistence type="inferred from homology"/>
<dbReference type="Proteomes" id="UP000515928">
    <property type="component" value="Chromosome"/>
</dbReference>
<dbReference type="GO" id="GO:0003700">
    <property type="term" value="F:DNA-binding transcription factor activity"/>
    <property type="evidence" value="ECO:0007669"/>
    <property type="project" value="InterPro"/>
</dbReference>
<dbReference type="SUPFAM" id="SSF53850">
    <property type="entry name" value="Periplasmic binding protein-like II"/>
    <property type="match status" value="1"/>
</dbReference>
<dbReference type="AlphaFoldDB" id="A0A7G9RWX7"/>
<dbReference type="KEGG" id="eio:H9L01_06925"/>
<dbReference type="Pfam" id="PF00126">
    <property type="entry name" value="HTH_1"/>
    <property type="match status" value="1"/>
</dbReference>
<dbReference type="FunFam" id="1.10.10.10:FF:000001">
    <property type="entry name" value="LysR family transcriptional regulator"/>
    <property type="match status" value="1"/>
</dbReference>
<keyword evidence="4" id="KW-0804">Transcription</keyword>
<protein>
    <submittedName>
        <fullName evidence="6">LysR family transcriptional regulator</fullName>
    </submittedName>
</protein>
<organism evidence="6 7">
    <name type="scientific">Erysipelothrix inopinata</name>
    <dbReference type="NCBI Taxonomy" id="225084"/>
    <lineage>
        <taxon>Bacteria</taxon>
        <taxon>Bacillati</taxon>
        <taxon>Bacillota</taxon>
        <taxon>Erysipelotrichia</taxon>
        <taxon>Erysipelotrichales</taxon>
        <taxon>Erysipelotrichaceae</taxon>
        <taxon>Erysipelothrix</taxon>
    </lineage>
</organism>
<dbReference type="PROSITE" id="PS50931">
    <property type="entry name" value="HTH_LYSR"/>
    <property type="match status" value="1"/>
</dbReference>
<dbReference type="RefSeq" id="WP_187533234.1">
    <property type="nucleotide sequence ID" value="NZ_CBCSHU010000020.1"/>
</dbReference>
<accession>A0A7G9RWX7</accession>
<dbReference type="InterPro" id="IPR036390">
    <property type="entry name" value="WH_DNA-bd_sf"/>
</dbReference>
<keyword evidence="7" id="KW-1185">Reference proteome</keyword>
<dbReference type="InterPro" id="IPR000847">
    <property type="entry name" value="LysR_HTH_N"/>
</dbReference>
<dbReference type="PANTHER" id="PTHR30126:SF40">
    <property type="entry name" value="HTH-TYPE TRANSCRIPTIONAL REGULATOR GLTR"/>
    <property type="match status" value="1"/>
</dbReference>
<comment type="similarity">
    <text evidence="1">Belongs to the LysR transcriptional regulatory family.</text>
</comment>
<keyword evidence="2" id="KW-0805">Transcription regulation</keyword>
<dbReference type="EMBL" id="CP060715">
    <property type="protein sequence ID" value="QNN60102.1"/>
    <property type="molecule type" value="Genomic_DNA"/>
</dbReference>
<dbReference type="PRINTS" id="PR00039">
    <property type="entry name" value="HTHLYSR"/>
</dbReference>
<dbReference type="InterPro" id="IPR036388">
    <property type="entry name" value="WH-like_DNA-bd_sf"/>
</dbReference>